<keyword evidence="1" id="KW-0472">Membrane</keyword>
<evidence type="ECO:0000313" key="2">
    <source>
        <dbReference type="EMBL" id="KAJ7314546.1"/>
    </source>
</evidence>
<sequence length="368" mass="40816">MSTRGVGQIQLFQSIKAAAEDFQPIECDHAWKSEMWGKGDGVPEEGGTGAHRVSSVVFASKYGSLHRKHQRDSVIRRAHPGSEAFPTREQESAWAEVKLAWVLLVLRIQQSCDMMLRIMVREFQGMDNEIYLTFRCEVVAGDKGSVTYVISRTSSMDKVKSEANPTFSSHKSAVCCKAAHHFHLKKFKYRFHYGIKKWTGFEPSHIGIAAELSGTSAEADGKAIVFADELTPSAPFRTIYRSLFDNKHNPNSTSARSHQGPIGRAFREYIPARGVTYYVDIPRRHLCAEGELVLSSAHICLFMLLVGIGISARMRGKGKCSGIGTYTMTLSTSMGITVVMPVSDDTPWKVGDLRMKPIIGGNLTMGYK</sequence>
<gene>
    <name evidence="2" type="ORF">DFH08DRAFT_821207</name>
</gene>
<protein>
    <submittedName>
        <fullName evidence="2">Uncharacterized protein</fullName>
    </submittedName>
</protein>
<feature type="transmembrane region" description="Helical" evidence="1">
    <location>
        <begin position="323"/>
        <end position="343"/>
    </location>
</feature>
<evidence type="ECO:0000256" key="1">
    <source>
        <dbReference type="SAM" id="Phobius"/>
    </source>
</evidence>
<organism evidence="2 3">
    <name type="scientific">Mycena albidolilacea</name>
    <dbReference type="NCBI Taxonomy" id="1033008"/>
    <lineage>
        <taxon>Eukaryota</taxon>
        <taxon>Fungi</taxon>
        <taxon>Dikarya</taxon>
        <taxon>Basidiomycota</taxon>
        <taxon>Agaricomycotina</taxon>
        <taxon>Agaricomycetes</taxon>
        <taxon>Agaricomycetidae</taxon>
        <taxon>Agaricales</taxon>
        <taxon>Marasmiineae</taxon>
        <taxon>Mycenaceae</taxon>
        <taxon>Mycena</taxon>
    </lineage>
</organism>
<dbReference type="AlphaFoldDB" id="A0AAD6ZBI5"/>
<keyword evidence="1" id="KW-1133">Transmembrane helix</keyword>
<keyword evidence="3" id="KW-1185">Reference proteome</keyword>
<keyword evidence="1" id="KW-0812">Transmembrane</keyword>
<accession>A0AAD6ZBI5</accession>
<comment type="caution">
    <text evidence="2">The sequence shown here is derived from an EMBL/GenBank/DDBJ whole genome shotgun (WGS) entry which is preliminary data.</text>
</comment>
<dbReference type="Proteomes" id="UP001218218">
    <property type="component" value="Unassembled WGS sequence"/>
</dbReference>
<evidence type="ECO:0000313" key="3">
    <source>
        <dbReference type="Proteomes" id="UP001218218"/>
    </source>
</evidence>
<name>A0AAD6ZBI5_9AGAR</name>
<proteinExistence type="predicted"/>
<reference evidence="2" key="1">
    <citation type="submission" date="2023-03" db="EMBL/GenBank/DDBJ databases">
        <title>Massive genome expansion in bonnet fungi (Mycena s.s.) driven by repeated elements and novel gene families across ecological guilds.</title>
        <authorList>
            <consortium name="Lawrence Berkeley National Laboratory"/>
            <person name="Harder C.B."/>
            <person name="Miyauchi S."/>
            <person name="Viragh M."/>
            <person name="Kuo A."/>
            <person name="Thoen E."/>
            <person name="Andreopoulos B."/>
            <person name="Lu D."/>
            <person name="Skrede I."/>
            <person name="Drula E."/>
            <person name="Henrissat B."/>
            <person name="Morin E."/>
            <person name="Kohler A."/>
            <person name="Barry K."/>
            <person name="LaButti K."/>
            <person name="Morin E."/>
            <person name="Salamov A."/>
            <person name="Lipzen A."/>
            <person name="Mereny Z."/>
            <person name="Hegedus B."/>
            <person name="Baldrian P."/>
            <person name="Stursova M."/>
            <person name="Weitz H."/>
            <person name="Taylor A."/>
            <person name="Grigoriev I.V."/>
            <person name="Nagy L.G."/>
            <person name="Martin F."/>
            <person name="Kauserud H."/>
        </authorList>
    </citation>
    <scope>NUCLEOTIDE SEQUENCE</scope>
    <source>
        <strain evidence="2">CBHHK002</strain>
    </source>
</reference>
<dbReference type="EMBL" id="JARIHO010000066">
    <property type="protein sequence ID" value="KAJ7314546.1"/>
    <property type="molecule type" value="Genomic_DNA"/>
</dbReference>
<feature type="transmembrane region" description="Helical" evidence="1">
    <location>
        <begin position="292"/>
        <end position="311"/>
    </location>
</feature>